<name>A0A918VN21_9HYPH</name>
<organism evidence="1 2">
    <name type="scientific">Devosia pacifica</name>
    <dbReference type="NCBI Taxonomy" id="1335967"/>
    <lineage>
        <taxon>Bacteria</taxon>
        <taxon>Pseudomonadati</taxon>
        <taxon>Pseudomonadota</taxon>
        <taxon>Alphaproteobacteria</taxon>
        <taxon>Hyphomicrobiales</taxon>
        <taxon>Devosiaceae</taxon>
        <taxon>Devosia</taxon>
    </lineage>
</organism>
<proteinExistence type="predicted"/>
<evidence type="ECO:0000313" key="1">
    <source>
        <dbReference type="EMBL" id="GHA14295.1"/>
    </source>
</evidence>
<dbReference type="EMBL" id="BMZE01000001">
    <property type="protein sequence ID" value="GHA14295.1"/>
    <property type="molecule type" value="Genomic_DNA"/>
</dbReference>
<evidence type="ECO:0000313" key="2">
    <source>
        <dbReference type="Proteomes" id="UP000646579"/>
    </source>
</evidence>
<dbReference type="Proteomes" id="UP000646579">
    <property type="component" value="Unassembled WGS sequence"/>
</dbReference>
<gene>
    <name evidence="1" type="ORF">GCM10007989_06210</name>
</gene>
<sequence length="249" mass="26944">MTSFTRMRAGFAPRTRAFLYLTIRRKRYDAALAELPRFTGPTIVVGSAPNPTRPTGLDQSWGVVTVNASQITANDFGLGTPDLTVMRDAIMREDEHPQVVWAALAAKTTRHLVATIASPWDHGIEDYAKARGYLPDTVTELDRHIRGAVVVEMSGEYVVTVSSGISNGILAMLLALKLGAKPVVMAGFSVTPGWYFAPDRKGPRSHVSADLRVCRAVARRGLPVFASDAIFAEHSGLPLWTGRVATVAS</sequence>
<protein>
    <submittedName>
        <fullName evidence="1">Membrane protein</fullName>
    </submittedName>
</protein>
<dbReference type="AlphaFoldDB" id="A0A918VN21"/>
<dbReference type="RefSeq" id="WP_189423291.1">
    <property type="nucleotide sequence ID" value="NZ_BMZE01000001.1"/>
</dbReference>
<reference evidence="1" key="2">
    <citation type="submission" date="2020-09" db="EMBL/GenBank/DDBJ databases">
        <authorList>
            <person name="Sun Q."/>
            <person name="Kim S."/>
        </authorList>
    </citation>
    <scope>NUCLEOTIDE SEQUENCE</scope>
    <source>
        <strain evidence="1">KCTC 32437</strain>
    </source>
</reference>
<reference evidence="1" key="1">
    <citation type="journal article" date="2014" name="Int. J. Syst. Evol. Microbiol.">
        <title>Complete genome sequence of Corynebacterium casei LMG S-19264T (=DSM 44701T), isolated from a smear-ripened cheese.</title>
        <authorList>
            <consortium name="US DOE Joint Genome Institute (JGI-PGF)"/>
            <person name="Walter F."/>
            <person name="Albersmeier A."/>
            <person name="Kalinowski J."/>
            <person name="Ruckert C."/>
        </authorList>
    </citation>
    <scope>NUCLEOTIDE SEQUENCE</scope>
    <source>
        <strain evidence="1">KCTC 32437</strain>
    </source>
</reference>
<comment type="caution">
    <text evidence="1">The sequence shown here is derived from an EMBL/GenBank/DDBJ whole genome shotgun (WGS) entry which is preliminary data.</text>
</comment>
<accession>A0A918VN21</accession>
<keyword evidence="2" id="KW-1185">Reference proteome</keyword>